<organism evidence="2 3">
    <name type="scientific">Microbacterium nanhaiense</name>
    <dbReference type="NCBI Taxonomy" id="1301026"/>
    <lineage>
        <taxon>Bacteria</taxon>
        <taxon>Bacillati</taxon>
        <taxon>Actinomycetota</taxon>
        <taxon>Actinomycetes</taxon>
        <taxon>Micrococcales</taxon>
        <taxon>Microbacteriaceae</taxon>
        <taxon>Microbacterium</taxon>
    </lineage>
</organism>
<accession>A0ABQ2N286</accession>
<sequence>MAAVSLVLPAGAVAITGLSWLGRLPAQLAFHWSASGRPDGFFATEPLFWVAFGASSLFSCIGLAVLLIPSRDHEDTVKSVTVVGTVSAFVASAWIVPAAATYTSHSADQAALGGWLFLFVAALAYGVIPRLLTSRRSRVSG</sequence>
<dbReference type="Proteomes" id="UP000638043">
    <property type="component" value="Unassembled WGS sequence"/>
</dbReference>
<keyword evidence="1" id="KW-0812">Transmembrane</keyword>
<keyword evidence="1" id="KW-0472">Membrane</keyword>
<feature type="transmembrane region" description="Helical" evidence="1">
    <location>
        <begin position="46"/>
        <end position="68"/>
    </location>
</feature>
<evidence type="ECO:0000313" key="3">
    <source>
        <dbReference type="Proteomes" id="UP000638043"/>
    </source>
</evidence>
<feature type="transmembrane region" description="Helical" evidence="1">
    <location>
        <begin position="80"/>
        <end position="100"/>
    </location>
</feature>
<evidence type="ECO:0000313" key="2">
    <source>
        <dbReference type="EMBL" id="GGO63374.1"/>
    </source>
</evidence>
<evidence type="ECO:0008006" key="4">
    <source>
        <dbReference type="Google" id="ProtNLM"/>
    </source>
</evidence>
<protein>
    <recommendedName>
        <fullName evidence="4">DUF1648 domain-containing protein</fullName>
    </recommendedName>
</protein>
<proteinExistence type="predicted"/>
<comment type="caution">
    <text evidence="2">The sequence shown here is derived from an EMBL/GenBank/DDBJ whole genome shotgun (WGS) entry which is preliminary data.</text>
</comment>
<evidence type="ECO:0000256" key="1">
    <source>
        <dbReference type="SAM" id="Phobius"/>
    </source>
</evidence>
<dbReference type="EMBL" id="BMMQ01000004">
    <property type="protein sequence ID" value="GGO63374.1"/>
    <property type="molecule type" value="Genomic_DNA"/>
</dbReference>
<gene>
    <name evidence="2" type="ORF">GCM10010910_15780</name>
</gene>
<keyword evidence="3" id="KW-1185">Reference proteome</keyword>
<keyword evidence="1" id="KW-1133">Transmembrane helix</keyword>
<reference evidence="3" key="1">
    <citation type="journal article" date="2019" name="Int. J. Syst. Evol. Microbiol.">
        <title>The Global Catalogue of Microorganisms (GCM) 10K type strain sequencing project: providing services to taxonomists for standard genome sequencing and annotation.</title>
        <authorList>
            <consortium name="The Broad Institute Genomics Platform"/>
            <consortium name="The Broad Institute Genome Sequencing Center for Infectious Disease"/>
            <person name="Wu L."/>
            <person name="Ma J."/>
        </authorList>
    </citation>
    <scope>NUCLEOTIDE SEQUENCE [LARGE SCALE GENOMIC DNA]</scope>
    <source>
        <strain evidence="3">CGMCC 4.7181</strain>
    </source>
</reference>
<feature type="transmembrane region" description="Helical" evidence="1">
    <location>
        <begin position="112"/>
        <end position="132"/>
    </location>
</feature>
<name>A0ABQ2N286_9MICO</name>